<organism evidence="6 7">
    <name type="scientific">Leptotrichia wadei</name>
    <dbReference type="NCBI Taxonomy" id="157687"/>
    <lineage>
        <taxon>Bacteria</taxon>
        <taxon>Fusobacteriati</taxon>
        <taxon>Fusobacteriota</taxon>
        <taxon>Fusobacteriia</taxon>
        <taxon>Fusobacteriales</taxon>
        <taxon>Leptotrichiaceae</taxon>
        <taxon>Leptotrichia</taxon>
    </lineage>
</organism>
<dbReference type="GO" id="GO:0006213">
    <property type="term" value="P:pyrimidine nucleoside metabolic process"/>
    <property type="evidence" value="ECO:0007669"/>
    <property type="project" value="InterPro"/>
</dbReference>
<dbReference type="SUPFAM" id="SSF52418">
    <property type="entry name" value="Nucleoside phosphorylase/phosphoribosyltransferase catalytic domain"/>
    <property type="match status" value="1"/>
</dbReference>
<gene>
    <name evidence="6" type="ORF">HMPREF3180_01228</name>
</gene>
<evidence type="ECO:0000259" key="5">
    <source>
        <dbReference type="SMART" id="SM00941"/>
    </source>
</evidence>
<evidence type="ECO:0000256" key="2">
    <source>
        <dbReference type="ARBA" id="ARBA00011738"/>
    </source>
</evidence>
<protein>
    <submittedName>
        <fullName evidence="6">Putative pyrimidine-nucleoside phosphorylase</fullName>
    </submittedName>
</protein>
<dbReference type="AlphaFoldDB" id="A0A134AAW0"/>
<dbReference type="Pfam" id="PF00591">
    <property type="entry name" value="Glycos_transf_3"/>
    <property type="match status" value="1"/>
</dbReference>
<dbReference type="Gene3D" id="3.90.1170.30">
    <property type="entry name" value="Pyrimidine nucleoside phosphorylase-like, C-terminal domain"/>
    <property type="match status" value="1"/>
</dbReference>
<dbReference type="InterPro" id="IPR018090">
    <property type="entry name" value="Pyrmidine_PPas_bac/euk"/>
</dbReference>
<dbReference type="PANTHER" id="PTHR10515">
    <property type="entry name" value="THYMIDINE PHOSPHORYLASE"/>
    <property type="match status" value="1"/>
</dbReference>
<dbReference type="GO" id="GO:0009032">
    <property type="term" value="F:thymidine phosphorylase activity"/>
    <property type="evidence" value="ECO:0007669"/>
    <property type="project" value="TreeGrafter"/>
</dbReference>
<reference evidence="7" key="1">
    <citation type="submission" date="2016-01" db="EMBL/GenBank/DDBJ databases">
        <authorList>
            <person name="Mitreva M."/>
            <person name="Pepin K.H."/>
            <person name="Mihindukulasuriya K.A."/>
            <person name="Fulton R."/>
            <person name="Fronick C."/>
            <person name="O'Laughlin M."/>
            <person name="Miner T."/>
            <person name="Herter B."/>
            <person name="Rosa B.A."/>
            <person name="Cordes M."/>
            <person name="Tomlinson C."/>
            <person name="Wollam A."/>
            <person name="Palsikar V.B."/>
            <person name="Mardis E.R."/>
            <person name="Wilson R.K."/>
        </authorList>
    </citation>
    <scope>NUCLEOTIDE SEQUENCE [LARGE SCALE GENOMIC DNA]</scope>
    <source>
        <strain evidence="7">KA00185</strain>
    </source>
</reference>
<accession>A0A134AAW0</accession>
<dbReference type="Proteomes" id="UP000070483">
    <property type="component" value="Unassembled WGS sequence"/>
</dbReference>
<dbReference type="Gene3D" id="3.40.1030.10">
    <property type="entry name" value="Nucleoside phosphorylase/phosphoribosyltransferase catalytic domain"/>
    <property type="match status" value="1"/>
</dbReference>
<dbReference type="InterPro" id="IPR036320">
    <property type="entry name" value="Glycosyl_Trfase_fam3_N_dom_sf"/>
</dbReference>
<evidence type="ECO:0000256" key="4">
    <source>
        <dbReference type="ARBA" id="ARBA00022679"/>
    </source>
</evidence>
<dbReference type="SMART" id="SM00941">
    <property type="entry name" value="PYNP_C"/>
    <property type="match status" value="1"/>
</dbReference>
<dbReference type="InterPro" id="IPR036566">
    <property type="entry name" value="PYNP-like_C_sf"/>
</dbReference>
<dbReference type="STRING" id="157687.HMPREF3180_01228"/>
<sequence length="434" mass="48154">MRAVDIIQKKRDNNELSEMEIEFLLNGYLSGNIPDYQMTAFLMAVYFNDMTKNELLKFTMLMRDSGDTIKFDEINRFLVDKHSTGGVGDKVTVILSPILSALGMGNVKLSGKGLGHTGGTIDKFESIQGFKFSTTREELAKIANKTGIGLMGYSDKIVPLDKKLYSLRDVTATVPSIPLIASSIMSKKLAIHSDVIILDVKVGDGAFMKNLDQAKKLAERMMEIGKGVGRKVKVVLSNMDEPLGYAVGNANEIIEAIEFLKGNCADDVKEVVYTIVGLALKEKGEISELCEAYEKIDKVIKNENALQILAEFIGESGGNKELVNNYDLLPKAKYKIEIFSENAGYIKRIKTEKIGKAAMIIGAGRAKKEDKIDHSVGINIFKKVGEKIEKNEKIAEIYYNDNKNINESQNMVLEAFELTKEKVEKPKAILEIIE</sequence>
<evidence type="ECO:0000256" key="1">
    <source>
        <dbReference type="ARBA" id="ARBA00006915"/>
    </source>
</evidence>
<dbReference type="NCBIfam" id="NF004490">
    <property type="entry name" value="PRK05820.1"/>
    <property type="match status" value="1"/>
</dbReference>
<dbReference type="Pfam" id="PF07831">
    <property type="entry name" value="PYNP_C"/>
    <property type="match status" value="1"/>
</dbReference>
<keyword evidence="7" id="KW-1185">Reference proteome</keyword>
<evidence type="ECO:0000313" key="6">
    <source>
        <dbReference type="EMBL" id="KXB64849.1"/>
    </source>
</evidence>
<evidence type="ECO:0000313" key="7">
    <source>
        <dbReference type="Proteomes" id="UP000070483"/>
    </source>
</evidence>
<dbReference type="PANTHER" id="PTHR10515:SF0">
    <property type="entry name" value="THYMIDINE PHOSPHORYLASE"/>
    <property type="match status" value="1"/>
</dbReference>
<comment type="subunit">
    <text evidence="2">Homodimer.</text>
</comment>
<dbReference type="SUPFAM" id="SSF54680">
    <property type="entry name" value="Pyrimidine nucleoside phosphorylase C-terminal domain"/>
    <property type="match status" value="1"/>
</dbReference>
<dbReference type="RefSeq" id="WP_060917956.1">
    <property type="nucleotide sequence ID" value="NZ_KQ960076.1"/>
</dbReference>
<dbReference type="InterPro" id="IPR017459">
    <property type="entry name" value="Glycosyl_Trfase_fam3_N_dom"/>
</dbReference>
<dbReference type="GO" id="GO:0004645">
    <property type="term" value="F:1,4-alpha-oligoglucan phosphorylase activity"/>
    <property type="evidence" value="ECO:0007669"/>
    <property type="project" value="InterPro"/>
</dbReference>
<comment type="caution">
    <text evidence="6">The sequence shown here is derived from an EMBL/GenBank/DDBJ whole genome shotgun (WGS) entry which is preliminary data.</text>
</comment>
<dbReference type="PIRSF" id="PIRSF000478">
    <property type="entry name" value="TP_PyNP"/>
    <property type="match status" value="1"/>
</dbReference>
<dbReference type="InterPro" id="IPR013102">
    <property type="entry name" value="PYNP_C"/>
</dbReference>
<keyword evidence="3" id="KW-0328">Glycosyltransferase</keyword>
<dbReference type="InterPro" id="IPR035902">
    <property type="entry name" value="Nuc_phospho_transferase"/>
</dbReference>
<dbReference type="Gene3D" id="1.20.970.10">
    <property type="entry name" value="Transferase, Pyrimidine Nucleoside Phosphorylase, Chain C"/>
    <property type="match status" value="1"/>
</dbReference>
<dbReference type="EMBL" id="LSDD01000094">
    <property type="protein sequence ID" value="KXB64849.1"/>
    <property type="molecule type" value="Genomic_DNA"/>
</dbReference>
<dbReference type="FunFam" id="3.40.1030.10:FF:000003">
    <property type="entry name" value="Pyrimidine-nucleoside phosphorylase"/>
    <property type="match status" value="1"/>
</dbReference>
<dbReference type="Pfam" id="PF02885">
    <property type="entry name" value="Glycos_trans_3N"/>
    <property type="match status" value="1"/>
</dbReference>
<dbReference type="NCBIfam" id="TIGR02644">
    <property type="entry name" value="Y_phosphoryl"/>
    <property type="match status" value="1"/>
</dbReference>
<evidence type="ECO:0000256" key="3">
    <source>
        <dbReference type="ARBA" id="ARBA00022676"/>
    </source>
</evidence>
<dbReference type="GO" id="GO:0006206">
    <property type="term" value="P:pyrimidine nucleobase metabolic process"/>
    <property type="evidence" value="ECO:0007669"/>
    <property type="project" value="InterPro"/>
</dbReference>
<dbReference type="SUPFAM" id="SSF47648">
    <property type="entry name" value="Nucleoside phosphorylase/phosphoribosyltransferase N-terminal domain"/>
    <property type="match status" value="1"/>
</dbReference>
<comment type="similarity">
    <text evidence="1">Belongs to the thymidine/pyrimidine-nucleoside phosphorylase family.</text>
</comment>
<keyword evidence="4" id="KW-0808">Transferase</keyword>
<dbReference type="InterPro" id="IPR000053">
    <property type="entry name" value="Thymidine/pyrmidine_PPase"/>
</dbReference>
<dbReference type="GO" id="GO:0005829">
    <property type="term" value="C:cytosol"/>
    <property type="evidence" value="ECO:0007669"/>
    <property type="project" value="TreeGrafter"/>
</dbReference>
<name>A0A134AAW0_9FUSO</name>
<dbReference type="OrthoDB" id="9763887at2"/>
<proteinExistence type="inferred from homology"/>
<dbReference type="InterPro" id="IPR000312">
    <property type="entry name" value="Glycosyl_Trfase_fam3"/>
</dbReference>
<dbReference type="PATRIC" id="fig|157687.3.peg.1223"/>
<feature type="domain" description="Pyrimidine nucleoside phosphorylase C-terminal" evidence="5">
    <location>
        <begin position="345"/>
        <end position="419"/>
    </location>
</feature>